<feature type="signal peptide" evidence="1">
    <location>
        <begin position="1"/>
        <end position="26"/>
    </location>
</feature>
<comment type="caution">
    <text evidence="2">The sequence shown here is derived from an EMBL/GenBank/DDBJ whole genome shotgun (WGS) entry which is preliminary data.</text>
</comment>
<gene>
    <name evidence="2" type="ORF">B5V51_6146</name>
</gene>
<keyword evidence="1" id="KW-0732">Signal</keyword>
<reference evidence="2" key="1">
    <citation type="submission" date="2017-09" db="EMBL/GenBank/DDBJ databases">
        <title>Contemporary evolution of a Lepidopteran species, Heliothis virescens, in response to modern agricultural practices.</title>
        <authorList>
            <person name="Fritz M.L."/>
            <person name="Deyonke A.M."/>
            <person name="Papanicolaou A."/>
            <person name="Micinski S."/>
            <person name="Westbrook J."/>
            <person name="Gould F."/>
        </authorList>
    </citation>
    <scope>NUCLEOTIDE SEQUENCE [LARGE SCALE GENOMIC DNA]</scope>
    <source>
        <strain evidence="2">HvINT-</strain>
        <tissue evidence="2">Whole body</tissue>
    </source>
</reference>
<evidence type="ECO:0000256" key="1">
    <source>
        <dbReference type="SAM" id="SignalP"/>
    </source>
</evidence>
<protein>
    <submittedName>
        <fullName evidence="2">Uncharacterized protein</fullName>
    </submittedName>
</protein>
<evidence type="ECO:0000313" key="2">
    <source>
        <dbReference type="EMBL" id="PCG67629.1"/>
    </source>
</evidence>
<dbReference type="EMBL" id="NWSH01002717">
    <property type="protein sequence ID" value="PCG67629.1"/>
    <property type="molecule type" value="Genomic_DNA"/>
</dbReference>
<organism evidence="2">
    <name type="scientific">Heliothis virescens</name>
    <name type="common">Tobacco budworm moth</name>
    <dbReference type="NCBI Taxonomy" id="7102"/>
    <lineage>
        <taxon>Eukaryota</taxon>
        <taxon>Metazoa</taxon>
        <taxon>Ecdysozoa</taxon>
        <taxon>Arthropoda</taxon>
        <taxon>Hexapoda</taxon>
        <taxon>Insecta</taxon>
        <taxon>Pterygota</taxon>
        <taxon>Neoptera</taxon>
        <taxon>Endopterygota</taxon>
        <taxon>Lepidoptera</taxon>
        <taxon>Glossata</taxon>
        <taxon>Ditrysia</taxon>
        <taxon>Noctuoidea</taxon>
        <taxon>Noctuidae</taxon>
        <taxon>Heliothinae</taxon>
        <taxon>Heliothis</taxon>
    </lineage>
</organism>
<accession>A0A2A4J6Y0</accession>
<proteinExistence type="predicted"/>
<feature type="chain" id="PRO_5012856436" evidence="1">
    <location>
        <begin position="27"/>
        <end position="76"/>
    </location>
</feature>
<name>A0A2A4J6Y0_HELVI</name>
<sequence length="76" mass="8528">MHSIKYFVSIGAVLALVLLTNNEVTAAPHPCLWMLDYDHTHPVPTTTTAKPELIDELAKLTKKKTNQLKDLADWSK</sequence>
<dbReference type="AlphaFoldDB" id="A0A2A4J6Y0"/>